<feature type="transmembrane region" description="Helical" evidence="1">
    <location>
        <begin position="31"/>
        <end position="52"/>
    </location>
</feature>
<dbReference type="OrthoDB" id="676513at2"/>
<reference evidence="2 3" key="1">
    <citation type="submission" date="2015-04" db="EMBL/GenBank/DDBJ databases">
        <title>Whole genome shotgun sequence of Flavihumibacter petaseus NBRC 106054.</title>
        <authorList>
            <person name="Miyazawa S."/>
            <person name="Hosoyama A."/>
            <person name="Hashimoto M."/>
            <person name="Noguchi M."/>
            <person name="Tsuchikane K."/>
            <person name="Ohji S."/>
            <person name="Yamazoe A."/>
            <person name="Ichikawa N."/>
            <person name="Kimura A."/>
            <person name="Fujita N."/>
        </authorList>
    </citation>
    <scope>NUCLEOTIDE SEQUENCE [LARGE SCALE GENOMIC DNA]</scope>
    <source>
        <strain evidence="2 3">NBRC 106054</strain>
    </source>
</reference>
<organism evidence="2 3">
    <name type="scientific">Flavihumibacter petaseus NBRC 106054</name>
    <dbReference type="NCBI Taxonomy" id="1220578"/>
    <lineage>
        <taxon>Bacteria</taxon>
        <taxon>Pseudomonadati</taxon>
        <taxon>Bacteroidota</taxon>
        <taxon>Chitinophagia</taxon>
        <taxon>Chitinophagales</taxon>
        <taxon>Chitinophagaceae</taxon>
        <taxon>Flavihumibacter</taxon>
    </lineage>
</organism>
<keyword evidence="1" id="KW-0472">Membrane</keyword>
<name>A0A0E9N0G0_9BACT</name>
<proteinExistence type="predicted"/>
<evidence type="ECO:0000313" key="2">
    <source>
        <dbReference type="EMBL" id="GAO43116.1"/>
    </source>
</evidence>
<keyword evidence="1" id="KW-1133">Transmembrane helix</keyword>
<dbReference type="RefSeq" id="WP_046369047.1">
    <property type="nucleotide sequence ID" value="NZ_BBWV01000002.1"/>
</dbReference>
<dbReference type="Proteomes" id="UP000033121">
    <property type="component" value="Unassembled WGS sequence"/>
</dbReference>
<keyword evidence="1" id="KW-0812">Transmembrane</keyword>
<dbReference type="STRING" id="1220578.FPE01S_02_02200"/>
<keyword evidence="3" id="KW-1185">Reference proteome</keyword>
<protein>
    <submittedName>
        <fullName evidence="2">Uncharacterized protein</fullName>
    </submittedName>
</protein>
<evidence type="ECO:0000313" key="3">
    <source>
        <dbReference type="Proteomes" id="UP000033121"/>
    </source>
</evidence>
<dbReference type="EMBL" id="BBWV01000002">
    <property type="protein sequence ID" value="GAO43116.1"/>
    <property type="molecule type" value="Genomic_DNA"/>
</dbReference>
<evidence type="ECO:0000256" key="1">
    <source>
        <dbReference type="SAM" id="Phobius"/>
    </source>
</evidence>
<comment type="caution">
    <text evidence="2">The sequence shown here is derived from an EMBL/GenBank/DDBJ whole genome shotgun (WGS) entry which is preliminary data.</text>
</comment>
<dbReference type="AlphaFoldDB" id="A0A0E9N0G0"/>
<accession>A0A0E9N0G0</accession>
<sequence>MAHEHTHSHAQEWDNPAEKDFKYSWVNSSTFLFYLQVFCILAFVLGGCYGLYTHKYKGHPKVNVPGNTQYTPSYK</sequence>
<gene>
    <name evidence="2" type="ORF">FPE01S_02_02200</name>
</gene>